<dbReference type="Gene3D" id="1.10.10.60">
    <property type="entry name" value="Homeodomain-like"/>
    <property type="match status" value="1"/>
</dbReference>
<evidence type="ECO:0000313" key="5">
    <source>
        <dbReference type="EMBL" id="MDJ1505042.1"/>
    </source>
</evidence>
<protein>
    <submittedName>
        <fullName evidence="5">Helix-turn-helix transcriptional regulator</fullName>
    </submittedName>
</protein>
<dbReference type="EMBL" id="JASJOU010000014">
    <property type="protein sequence ID" value="MDJ1505042.1"/>
    <property type="molecule type" value="Genomic_DNA"/>
</dbReference>
<dbReference type="PANTHER" id="PTHR43280">
    <property type="entry name" value="ARAC-FAMILY TRANSCRIPTIONAL REGULATOR"/>
    <property type="match status" value="1"/>
</dbReference>
<dbReference type="SUPFAM" id="SSF46689">
    <property type="entry name" value="Homeodomain-like"/>
    <property type="match status" value="1"/>
</dbReference>
<dbReference type="GO" id="GO:0003700">
    <property type="term" value="F:DNA-binding transcription factor activity"/>
    <property type="evidence" value="ECO:0007669"/>
    <property type="project" value="InterPro"/>
</dbReference>
<keyword evidence="2" id="KW-0238">DNA-binding</keyword>
<sequence length="297" mass="34578">MTQTLEDFYQEKFNWVPDTLRKDIGHFNVFRIEDVISKKVSLLPFSRRDYFKVSLIIGRRKIHYADQSIEIKKQALLFSSPQIPYSMEMLDDQQTGYISIFTSAFFHHFGNPQGYKVFQPDGNHIFELSDEECMKACAIYEKMQDELVAEYLEKYDALRVLVFELLLSAMKMHPAPKIKKTEPNAAQRIALLFLELLERQFPIDNPNQRVALHTPADFAGQMSVHVNHLNKALRETTEKTTSGIIAERILQEAKILLKGTHWNVSEIAYTLGFNEATHFNNFFKKHLQISPTQFRID</sequence>
<dbReference type="GO" id="GO:0043565">
    <property type="term" value="F:sequence-specific DNA binding"/>
    <property type="evidence" value="ECO:0007669"/>
    <property type="project" value="InterPro"/>
</dbReference>
<comment type="caution">
    <text evidence="5">The sequence shown here is derived from an EMBL/GenBank/DDBJ whole genome shotgun (WGS) entry which is preliminary data.</text>
</comment>
<dbReference type="InterPro" id="IPR009057">
    <property type="entry name" value="Homeodomain-like_sf"/>
</dbReference>
<evidence type="ECO:0000256" key="2">
    <source>
        <dbReference type="ARBA" id="ARBA00023125"/>
    </source>
</evidence>
<organism evidence="5 6">
    <name type="scientific">Xanthocytophaga agilis</name>
    <dbReference type="NCBI Taxonomy" id="3048010"/>
    <lineage>
        <taxon>Bacteria</taxon>
        <taxon>Pseudomonadati</taxon>
        <taxon>Bacteroidota</taxon>
        <taxon>Cytophagia</taxon>
        <taxon>Cytophagales</taxon>
        <taxon>Rhodocytophagaceae</taxon>
        <taxon>Xanthocytophaga</taxon>
    </lineage>
</organism>
<dbReference type="PANTHER" id="PTHR43280:SF32">
    <property type="entry name" value="TRANSCRIPTIONAL REGULATORY PROTEIN"/>
    <property type="match status" value="1"/>
</dbReference>
<dbReference type="Pfam" id="PF12833">
    <property type="entry name" value="HTH_18"/>
    <property type="match status" value="1"/>
</dbReference>
<reference evidence="5" key="1">
    <citation type="submission" date="2023-05" db="EMBL/GenBank/DDBJ databases">
        <authorList>
            <person name="Zhang X."/>
        </authorList>
    </citation>
    <scope>NUCLEOTIDE SEQUENCE</scope>
    <source>
        <strain evidence="5">BD1B2-1</strain>
    </source>
</reference>
<keyword evidence="6" id="KW-1185">Reference proteome</keyword>
<evidence type="ECO:0000259" key="4">
    <source>
        <dbReference type="PROSITE" id="PS01124"/>
    </source>
</evidence>
<feature type="domain" description="HTH araC/xylS-type" evidence="4">
    <location>
        <begin position="187"/>
        <end position="297"/>
    </location>
</feature>
<evidence type="ECO:0000313" key="6">
    <source>
        <dbReference type="Proteomes" id="UP001232063"/>
    </source>
</evidence>
<proteinExistence type="predicted"/>
<dbReference type="Proteomes" id="UP001232063">
    <property type="component" value="Unassembled WGS sequence"/>
</dbReference>
<dbReference type="RefSeq" id="WP_314516799.1">
    <property type="nucleotide sequence ID" value="NZ_JASJOU010000014.1"/>
</dbReference>
<accession>A0AAE3RC89</accession>
<dbReference type="InterPro" id="IPR018060">
    <property type="entry name" value="HTH_AraC"/>
</dbReference>
<keyword evidence="1" id="KW-0805">Transcription regulation</keyword>
<dbReference type="PRINTS" id="PR00032">
    <property type="entry name" value="HTHARAC"/>
</dbReference>
<keyword evidence="3" id="KW-0804">Transcription</keyword>
<dbReference type="SMART" id="SM00342">
    <property type="entry name" value="HTH_ARAC"/>
    <property type="match status" value="1"/>
</dbReference>
<evidence type="ECO:0000256" key="1">
    <source>
        <dbReference type="ARBA" id="ARBA00023015"/>
    </source>
</evidence>
<name>A0AAE3RC89_9BACT</name>
<evidence type="ECO:0000256" key="3">
    <source>
        <dbReference type="ARBA" id="ARBA00023163"/>
    </source>
</evidence>
<gene>
    <name evidence="5" type="ORF">QNI22_30545</name>
</gene>
<dbReference type="PROSITE" id="PS01124">
    <property type="entry name" value="HTH_ARAC_FAMILY_2"/>
    <property type="match status" value="1"/>
</dbReference>
<dbReference type="InterPro" id="IPR020449">
    <property type="entry name" value="Tscrpt_reg_AraC-type_HTH"/>
</dbReference>
<dbReference type="AlphaFoldDB" id="A0AAE3RC89"/>